<comment type="caution">
    <text evidence="3">The sequence shown here is derived from an EMBL/GenBank/DDBJ whole genome shotgun (WGS) entry which is preliminary data.</text>
</comment>
<protein>
    <recommendedName>
        <fullName evidence="5">GYF domain-containing protein</fullName>
    </recommendedName>
</protein>
<feature type="compositionally biased region" description="Polar residues" evidence="2">
    <location>
        <begin position="1061"/>
        <end position="1074"/>
    </location>
</feature>
<feature type="region of interest" description="Disordered" evidence="2">
    <location>
        <begin position="1054"/>
        <end position="1074"/>
    </location>
</feature>
<dbReference type="SUPFAM" id="SSF55277">
    <property type="entry name" value="GYF domain"/>
    <property type="match status" value="1"/>
</dbReference>
<evidence type="ECO:0000256" key="2">
    <source>
        <dbReference type="SAM" id="MobiDB-lite"/>
    </source>
</evidence>
<accession>A0AAW1T272</accession>
<feature type="region of interest" description="Disordered" evidence="2">
    <location>
        <begin position="971"/>
        <end position="1039"/>
    </location>
</feature>
<sequence length="1132" mass="120766">MAHQQSSVATVEASLASGQAAEGPSAASHHAPAGALQHHVHQPVDLPSLSISGPSPPSPSAAASVIHGTVHPEPHPHQDCLSAIADGPPAWPCPTGRHGAARGGLGKGRPTHGTGQGGGSDGAEHWAPGPAEPGFSSTAPLLTAAADAGHSCTAAPSGSEASQQPRGPEQGMSGPGRGLPPDPQASEGTVTPALSGGDPQIEASSGELSGDEEGALPDASSPLRPSPRPEASIPVLWDLPHHEGTSKVHSERSKARRGSMSQEGRSHGRSSGSSSHRRHASSTPHRAPALGEAEAAHGDSGREGGRRRSGGSSHRSHEHRSKRRRPSGHDESLLRSPGMLSEASLRPSSPMETAPAHAFAGTPKRRSRDILSPDMGGRRPRWPGHEDSHSHRSGGSMLTPPHGIHSSGGPSWGMPPPSLPSFSERRGASFPGSSPLRPVRGAGRMPGHSGCSGRSPPRGHFVDDWAPGSGRRQMAHEQGPFNLTGPHPPRRPPGTRDRPQAWTPHHPDPSSHHPPSRFMPGRGHRDEHLGGSYEDPSWMSPPRGRGKVREDPPRGISPPMQSPSPPRMGRAMLNEPGRGRSPRPQSSKYGATGLHEQLSGSTGIPIPAGDVRHEGDLPGPPPLLRPVAAEVSPGKQVPQQLPQQLLQEATGPAKLAGTLSDPPARAPSPLSSAGEVLADVGLVQHTNACWFYTDPEGHPQGPCSIAHFHAWLLELSRLPVLAREYKEFQAVGAQTSSDRATIRKLEARLTATSSLADLQSRCADYKHKAERQGADISTQLRSAQQEATSLVAAKRQAEATIASLTKELQEARGRVRDMQQAVQESRAQELRCRDAADAAAQRERAALQRCELMAEEHDQLNSQMDLNLQQASRHEHQSYSEKLRRENEGLKESKQRMQEDKADVQRLHHAAEVRGRELEDQECKVVREDLERAEARASEARAAAGPLSTENAHLRRLNEALADSKALLQANLDSERASPATRRHELSRKSEWQQRSASPSPTRMIPASWDTPLPAAPRYSVSPRASPQQPMTPEPCRPKSVKEASNEFFEAALKRPKPAATSRSLHFPSASTSGHAMKGTGVLADPGPQQQWDQGFLDGMSDLIGRQSRESLPPCMQGALDCMHSRSLKAAQ</sequence>
<keyword evidence="4" id="KW-1185">Reference proteome</keyword>
<evidence type="ECO:0000313" key="4">
    <source>
        <dbReference type="Proteomes" id="UP001485043"/>
    </source>
</evidence>
<gene>
    <name evidence="3" type="ORF">WJX84_001687</name>
</gene>
<feature type="compositionally biased region" description="Basic and acidic residues" evidence="2">
    <location>
        <begin position="872"/>
        <end position="903"/>
    </location>
</feature>
<dbReference type="InterPro" id="IPR035445">
    <property type="entry name" value="GYF-like_dom_sf"/>
</dbReference>
<name>A0AAW1T272_9CHLO</name>
<evidence type="ECO:0008006" key="5">
    <source>
        <dbReference type="Google" id="ProtNLM"/>
    </source>
</evidence>
<feature type="coiled-coil region" evidence="1">
    <location>
        <begin position="766"/>
        <end position="828"/>
    </location>
</feature>
<proteinExistence type="predicted"/>
<organism evidence="3 4">
    <name type="scientific">Apatococcus fuscideae</name>
    <dbReference type="NCBI Taxonomy" id="2026836"/>
    <lineage>
        <taxon>Eukaryota</taxon>
        <taxon>Viridiplantae</taxon>
        <taxon>Chlorophyta</taxon>
        <taxon>core chlorophytes</taxon>
        <taxon>Trebouxiophyceae</taxon>
        <taxon>Chlorellales</taxon>
        <taxon>Chlorellaceae</taxon>
        <taxon>Apatococcus</taxon>
    </lineage>
</organism>
<feature type="region of interest" description="Disordered" evidence="2">
    <location>
        <begin position="1"/>
        <end position="622"/>
    </location>
</feature>
<evidence type="ECO:0000313" key="3">
    <source>
        <dbReference type="EMBL" id="KAK9863385.1"/>
    </source>
</evidence>
<feature type="compositionally biased region" description="Basic and acidic residues" evidence="2">
    <location>
        <begin position="294"/>
        <end position="306"/>
    </location>
</feature>
<dbReference type="Proteomes" id="UP001485043">
    <property type="component" value="Unassembled WGS sequence"/>
</dbReference>
<dbReference type="AlphaFoldDB" id="A0AAW1T272"/>
<feature type="compositionally biased region" description="Basic and acidic residues" evidence="2">
    <location>
        <begin position="982"/>
        <end position="992"/>
    </location>
</feature>
<evidence type="ECO:0000256" key="1">
    <source>
        <dbReference type="SAM" id="Coils"/>
    </source>
</evidence>
<feature type="compositionally biased region" description="Low complexity" evidence="2">
    <location>
        <begin position="20"/>
        <end position="35"/>
    </location>
</feature>
<keyword evidence="1" id="KW-0175">Coiled coil</keyword>
<feature type="compositionally biased region" description="Polar residues" evidence="2">
    <location>
        <begin position="154"/>
        <end position="165"/>
    </location>
</feature>
<feature type="compositionally biased region" description="Basic and acidic residues" evidence="2">
    <location>
        <begin position="494"/>
        <end position="511"/>
    </location>
</feature>
<dbReference type="EMBL" id="JALJOV010000478">
    <property type="protein sequence ID" value="KAK9863385.1"/>
    <property type="molecule type" value="Genomic_DNA"/>
</dbReference>
<feature type="region of interest" description="Disordered" evidence="2">
    <location>
        <begin position="870"/>
        <end position="903"/>
    </location>
</feature>
<feature type="compositionally biased region" description="Basic and acidic residues" evidence="2">
    <location>
        <begin position="239"/>
        <end position="253"/>
    </location>
</feature>
<reference evidence="3 4" key="1">
    <citation type="journal article" date="2024" name="Nat. Commun.">
        <title>Phylogenomics reveals the evolutionary origins of lichenization in chlorophyte algae.</title>
        <authorList>
            <person name="Puginier C."/>
            <person name="Libourel C."/>
            <person name="Otte J."/>
            <person name="Skaloud P."/>
            <person name="Haon M."/>
            <person name="Grisel S."/>
            <person name="Petersen M."/>
            <person name="Berrin J.G."/>
            <person name="Delaux P.M."/>
            <person name="Dal Grande F."/>
            <person name="Keller J."/>
        </authorList>
    </citation>
    <scope>NUCLEOTIDE SEQUENCE [LARGE SCALE GENOMIC DNA]</scope>
    <source>
        <strain evidence="3 4">SAG 2523</strain>
    </source>
</reference>
<feature type="compositionally biased region" description="Basic residues" evidence="2">
    <location>
        <begin position="307"/>
        <end position="326"/>
    </location>
</feature>